<dbReference type="Pfam" id="PF00361">
    <property type="entry name" value="Proton_antipo_M"/>
    <property type="match status" value="1"/>
</dbReference>
<feature type="transmembrane region" description="Helical" evidence="18">
    <location>
        <begin position="500"/>
        <end position="517"/>
    </location>
</feature>
<gene>
    <name evidence="21" type="primary">ND5</name>
</gene>
<feature type="transmembrane region" description="Helical" evidence="18">
    <location>
        <begin position="291"/>
        <end position="315"/>
    </location>
</feature>
<feature type="transmembrane region" description="Helical" evidence="18">
    <location>
        <begin position="147"/>
        <end position="169"/>
    </location>
</feature>
<feature type="transmembrane region" description="Helical" evidence="18">
    <location>
        <begin position="44"/>
        <end position="69"/>
    </location>
</feature>
<comment type="function">
    <text evidence="1">Core subunit of the mitochondrial membrane respiratory chain NADH dehydrogenase (Complex I) that is believed to belong to the minimal assembly required for catalysis. Complex I functions in the transfer of electrons from NADH to the respiratory chain. The immediate electron acceptor for the enzyme is believed to be ubiquinone.</text>
</comment>
<evidence type="ECO:0000256" key="3">
    <source>
        <dbReference type="ARBA" id="ARBA00012944"/>
    </source>
</evidence>
<comment type="subcellular location">
    <subcellularLocation>
        <location evidence="2">Mitochondrion inner membrane</location>
        <topology evidence="2">Multi-pass membrane protein</topology>
    </subcellularLocation>
</comment>
<keyword evidence="6" id="KW-0679">Respiratory chain</keyword>
<evidence type="ECO:0000256" key="2">
    <source>
        <dbReference type="ARBA" id="ARBA00004448"/>
    </source>
</evidence>
<dbReference type="EMBL" id="OL678042">
    <property type="protein sequence ID" value="UZZ44282.1"/>
    <property type="molecule type" value="Genomic_DNA"/>
</dbReference>
<dbReference type="PANTHER" id="PTHR42829">
    <property type="entry name" value="NADH-UBIQUINONE OXIDOREDUCTASE CHAIN 5"/>
    <property type="match status" value="1"/>
</dbReference>
<dbReference type="InterPro" id="IPR010934">
    <property type="entry name" value="NADH_DH_su5_C"/>
</dbReference>
<dbReference type="AlphaFoldDB" id="A0A9E8RT90"/>
<dbReference type="PANTHER" id="PTHR42829:SF2">
    <property type="entry name" value="NADH-UBIQUINONE OXIDOREDUCTASE CHAIN 5"/>
    <property type="match status" value="1"/>
</dbReference>
<feature type="transmembrane region" description="Helical" evidence="18">
    <location>
        <begin position="414"/>
        <end position="436"/>
    </location>
</feature>
<dbReference type="GO" id="GO:0005743">
    <property type="term" value="C:mitochondrial inner membrane"/>
    <property type="evidence" value="ECO:0007669"/>
    <property type="project" value="UniProtKB-SubCell"/>
</dbReference>
<feature type="domain" description="NADH dehydrogenase subunit 5 C-terminal" evidence="20">
    <location>
        <begin position="388"/>
        <end position="561"/>
    </location>
</feature>
<feature type="transmembrane region" description="Helical" evidence="18">
    <location>
        <begin position="371"/>
        <end position="394"/>
    </location>
</feature>
<dbReference type="PRINTS" id="PR01435">
    <property type="entry name" value="NPOXDRDTASE5"/>
</dbReference>
<organism evidence="21">
    <name type="scientific">Pseudoneureclipsis achim</name>
    <dbReference type="NCBI Taxonomy" id="623285"/>
    <lineage>
        <taxon>Eukaryota</taxon>
        <taxon>Metazoa</taxon>
        <taxon>Ecdysozoa</taxon>
        <taxon>Arthropoda</taxon>
        <taxon>Hexapoda</taxon>
        <taxon>Insecta</taxon>
        <taxon>Pterygota</taxon>
        <taxon>Neoptera</taxon>
        <taxon>Endopterygota</taxon>
        <taxon>Trichoptera</taxon>
        <taxon>Annulipalpia</taxon>
        <taxon>Psychomyioidea</taxon>
        <taxon>Polycentropodidae</taxon>
        <taxon>Pseudoneurclipsinae</taxon>
        <taxon>Pseudoneureclipsis</taxon>
    </lineage>
</organism>
<sequence length="563" mass="66958">MYFNWFFFLFMLSLFFMFLGIFFIFFGMIYLVEWEVVCLNSMSIIYLILIDWIMMSFISLVLFISSMVIYYSKNYMSGQIFYVRFMYLVLMFILSMILLIISPNLISIMLGWDGLGLVSFCLVIYYQNEKSLNSGMLTVLMNRVGDVMLLMAIVWMVNFGGWNMVLYTFFFDNYMFLIYIFIILSSFTKSAQIPFSSWLPAAMAAPTPVSSLVHSSTLVTAGIYLSFRMLDLMNCEMLMKTVFFFSVMTMFMSSLSANMEYDLKKVIALSTLSQLGLMFSVLSLNMKLMCFFHLFIHAIFKSMLFMCAGIIIHMMNNNQDMRFMGGVVKYIPVNCMIFLIGSVSLFGLPFTSGFYSKDLVMEMFMFSGYNMYMYLFIFWGGIGMTMMYSLRMIYFMFFYEMNYFGVMLFYENKMMLISMFMLSLMSVVGGSMFSWLLFNVYNFVYMGLYMKMIIFVFLFMGWLLGYLLFNMYYVYKNYLIWFMSLMFFMFNLMTYKVSKMYLLLGIYFNMNYGTGWMELFDGQGLYMSLVKLMNINYFMQVLSMMFYMFGFILWIFFFCWLMY</sequence>
<comment type="catalytic activity">
    <reaction evidence="17">
        <text>a ubiquinone + NADH + 5 H(+)(in) = a ubiquinol + NAD(+) + 4 H(+)(out)</text>
        <dbReference type="Rhea" id="RHEA:29091"/>
        <dbReference type="Rhea" id="RHEA-COMP:9565"/>
        <dbReference type="Rhea" id="RHEA-COMP:9566"/>
        <dbReference type="ChEBI" id="CHEBI:15378"/>
        <dbReference type="ChEBI" id="CHEBI:16389"/>
        <dbReference type="ChEBI" id="CHEBI:17976"/>
        <dbReference type="ChEBI" id="CHEBI:57540"/>
        <dbReference type="ChEBI" id="CHEBI:57945"/>
        <dbReference type="EC" id="7.1.1.2"/>
    </reaction>
</comment>
<evidence type="ECO:0000256" key="13">
    <source>
        <dbReference type="ARBA" id="ARBA00023075"/>
    </source>
</evidence>
<reference evidence="21" key="1">
    <citation type="submission" date="2021-11" db="EMBL/GenBank/DDBJ databases">
        <authorList>
            <person name="Ge X.-Y."/>
            <person name="Peng L."/>
            <person name="Sun C.-H."/>
            <person name="Wang B.-X."/>
        </authorList>
    </citation>
    <scope>NUCLEOTIDE SEQUENCE</scope>
</reference>
<feature type="transmembrane region" description="Helical" evidence="18">
    <location>
        <begin position="201"/>
        <end position="225"/>
    </location>
</feature>
<keyword evidence="12" id="KW-0520">NAD</keyword>
<feature type="transmembrane region" description="Helical" evidence="18">
    <location>
        <begin position="237"/>
        <end position="255"/>
    </location>
</feature>
<dbReference type="PRINTS" id="PR01434">
    <property type="entry name" value="NADHDHGNASE5"/>
</dbReference>
<feature type="transmembrane region" description="Helical" evidence="18">
    <location>
        <begin position="6"/>
        <end position="32"/>
    </location>
</feature>
<evidence type="ECO:0000259" key="20">
    <source>
        <dbReference type="Pfam" id="PF06455"/>
    </source>
</evidence>
<evidence type="ECO:0000256" key="14">
    <source>
        <dbReference type="ARBA" id="ARBA00023128"/>
    </source>
</evidence>
<feature type="transmembrane region" description="Helical" evidence="18">
    <location>
        <begin position="448"/>
        <end position="469"/>
    </location>
</feature>
<dbReference type="GO" id="GO:0042773">
    <property type="term" value="P:ATP synthesis coupled electron transport"/>
    <property type="evidence" value="ECO:0007669"/>
    <property type="project" value="InterPro"/>
</dbReference>
<reference evidence="21" key="2">
    <citation type="journal article" date="2022" name="Syst. Entomol.">
        <title>Massive gene rearrangements of mitochondrial genomes and implications for the phylogeny of Trichoptera (Insecta).</title>
        <authorList>
            <person name="Ge X."/>
            <person name="Peng L."/>
            <person name="Vogler A.P."/>
            <person name="Morse J.C."/>
            <person name="Yang L."/>
            <person name="Sun C."/>
            <person name="Wang B."/>
        </authorList>
    </citation>
    <scope>NUCLEOTIDE SEQUENCE</scope>
</reference>
<evidence type="ECO:0000256" key="10">
    <source>
        <dbReference type="ARBA" id="ARBA00022982"/>
    </source>
</evidence>
<dbReference type="CTD" id="4540"/>
<dbReference type="GO" id="GO:0015990">
    <property type="term" value="P:electron transport coupled proton transport"/>
    <property type="evidence" value="ECO:0007669"/>
    <property type="project" value="TreeGrafter"/>
</dbReference>
<feature type="transmembrane region" description="Helical" evidence="18">
    <location>
        <begin position="475"/>
        <end position="493"/>
    </location>
</feature>
<dbReference type="Pfam" id="PF06455">
    <property type="entry name" value="NADH5_C"/>
    <property type="match status" value="1"/>
</dbReference>
<evidence type="ECO:0000256" key="17">
    <source>
        <dbReference type="ARBA" id="ARBA00049551"/>
    </source>
</evidence>
<keyword evidence="15 18" id="KW-0472">Membrane</keyword>
<feature type="transmembrane region" description="Helical" evidence="18">
    <location>
        <begin position="537"/>
        <end position="561"/>
    </location>
</feature>
<evidence type="ECO:0000256" key="11">
    <source>
        <dbReference type="ARBA" id="ARBA00022989"/>
    </source>
</evidence>
<feature type="domain" description="NADH:quinone oxidoreductase/Mrp antiporter transmembrane" evidence="19">
    <location>
        <begin position="102"/>
        <end position="378"/>
    </location>
</feature>
<evidence type="ECO:0000256" key="5">
    <source>
        <dbReference type="ARBA" id="ARBA00022448"/>
    </source>
</evidence>
<keyword evidence="13" id="KW-0830">Ubiquinone</keyword>
<dbReference type="GO" id="GO:0008137">
    <property type="term" value="F:NADH dehydrogenase (ubiquinone) activity"/>
    <property type="evidence" value="ECO:0007669"/>
    <property type="project" value="UniProtKB-EC"/>
</dbReference>
<feature type="transmembrane region" description="Helical" evidence="18">
    <location>
        <begin position="327"/>
        <end position="350"/>
    </location>
</feature>
<evidence type="ECO:0000256" key="4">
    <source>
        <dbReference type="ARBA" id="ARBA00021096"/>
    </source>
</evidence>
<dbReference type="EC" id="7.1.1.2" evidence="3"/>
<evidence type="ECO:0000256" key="12">
    <source>
        <dbReference type="ARBA" id="ARBA00023027"/>
    </source>
</evidence>
<keyword evidence="9" id="KW-1278">Translocase</keyword>
<name>A0A9E8RT90_9NEOP</name>
<dbReference type="GO" id="GO:0003954">
    <property type="term" value="F:NADH dehydrogenase activity"/>
    <property type="evidence" value="ECO:0007669"/>
    <property type="project" value="TreeGrafter"/>
</dbReference>
<evidence type="ECO:0000256" key="9">
    <source>
        <dbReference type="ARBA" id="ARBA00022967"/>
    </source>
</evidence>
<evidence type="ECO:0000256" key="18">
    <source>
        <dbReference type="SAM" id="Phobius"/>
    </source>
</evidence>
<feature type="transmembrane region" description="Helical" evidence="18">
    <location>
        <begin position="81"/>
        <end position="101"/>
    </location>
</feature>
<keyword evidence="14 21" id="KW-0496">Mitochondrion</keyword>
<dbReference type="GeneID" id="77426379"/>
<keyword evidence="7 18" id="KW-0812">Transmembrane</keyword>
<keyword evidence="11 18" id="KW-1133">Transmembrane helix</keyword>
<evidence type="ECO:0000256" key="15">
    <source>
        <dbReference type="ARBA" id="ARBA00023136"/>
    </source>
</evidence>
<keyword evidence="10" id="KW-0249">Electron transport</keyword>
<keyword evidence="5" id="KW-0813">Transport</keyword>
<keyword evidence="8" id="KW-0999">Mitochondrion inner membrane</keyword>
<evidence type="ECO:0000256" key="6">
    <source>
        <dbReference type="ARBA" id="ARBA00022660"/>
    </source>
</evidence>
<evidence type="ECO:0000256" key="16">
    <source>
        <dbReference type="ARBA" id="ARBA00031027"/>
    </source>
</evidence>
<dbReference type="InterPro" id="IPR001750">
    <property type="entry name" value="ND/Mrp_TM"/>
</dbReference>
<feature type="transmembrane region" description="Helical" evidence="18">
    <location>
        <begin position="176"/>
        <end position="195"/>
    </location>
</feature>
<geneLocation type="mitochondrion" evidence="21"/>
<evidence type="ECO:0000256" key="1">
    <source>
        <dbReference type="ARBA" id="ARBA00003257"/>
    </source>
</evidence>
<evidence type="ECO:0000259" key="19">
    <source>
        <dbReference type="Pfam" id="PF00361"/>
    </source>
</evidence>
<evidence type="ECO:0000256" key="7">
    <source>
        <dbReference type="ARBA" id="ARBA00022692"/>
    </source>
</evidence>
<dbReference type="RefSeq" id="YP_010586481.1">
    <property type="nucleotide sequence ID" value="NC_069278.1"/>
</dbReference>
<feature type="transmembrane region" description="Helical" evidence="18">
    <location>
        <begin position="267"/>
        <end position="284"/>
    </location>
</feature>
<accession>A0A9E8RT90</accession>
<dbReference type="InterPro" id="IPR003945">
    <property type="entry name" value="NU5C-like"/>
</dbReference>
<protein>
    <recommendedName>
        <fullName evidence="4">NADH-ubiquinone oxidoreductase chain 5</fullName>
        <ecNumber evidence="3">7.1.1.2</ecNumber>
    </recommendedName>
    <alternativeName>
        <fullName evidence="16">NADH dehydrogenase subunit 5</fullName>
    </alternativeName>
</protein>
<evidence type="ECO:0000313" key="21">
    <source>
        <dbReference type="EMBL" id="UZZ44282.1"/>
    </source>
</evidence>
<evidence type="ECO:0000256" key="8">
    <source>
        <dbReference type="ARBA" id="ARBA00022792"/>
    </source>
</evidence>
<proteinExistence type="predicted"/>